<dbReference type="InterPro" id="IPR017462">
    <property type="entry name" value="Sulphur_relay_TusC/DsrF"/>
</dbReference>
<dbReference type="InterPro" id="IPR003787">
    <property type="entry name" value="Sulphur_relay_DsrE/F-like"/>
</dbReference>
<protein>
    <recommendedName>
        <fullName evidence="3">Sulfurtransferase complex subunit TusC</fullName>
    </recommendedName>
</protein>
<accession>A0A7V0Z3I4</accession>
<gene>
    <name evidence="2" type="ORF">ENP86_00295</name>
</gene>
<dbReference type="EMBL" id="DSKY01000002">
    <property type="protein sequence ID" value="HDY57988.1"/>
    <property type="molecule type" value="Genomic_DNA"/>
</dbReference>
<name>A0A7V0Z3I4_UNCW3</name>
<evidence type="ECO:0000313" key="2">
    <source>
        <dbReference type="EMBL" id="HDY57988.1"/>
    </source>
</evidence>
<proteinExistence type="inferred from homology"/>
<comment type="caution">
    <text evidence="2">The sequence shown here is derived from an EMBL/GenBank/DDBJ whole genome shotgun (WGS) entry which is preliminary data.</text>
</comment>
<dbReference type="PANTHER" id="PTHR38780">
    <property type="entry name" value="PROTEIN TUSC"/>
    <property type="match status" value="1"/>
</dbReference>
<dbReference type="InterPro" id="IPR027396">
    <property type="entry name" value="DsrEFH-like"/>
</dbReference>
<organism evidence="2">
    <name type="scientific">candidate division WOR-3 bacterium</name>
    <dbReference type="NCBI Taxonomy" id="2052148"/>
    <lineage>
        <taxon>Bacteria</taxon>
        <taxon>Bacteria division WOR-3</taxon>
    </lineage>
</organism>
<evidence type="ECO:0000256" key="1">
    <source>
        <dbReference type="ARBA" id="ARBA00005996"/>
    </source>
</evidence>
<evidence type="ECO:0008006" key="3">
    <source>
        <dbReference type="Google" id="ProtNLM"/>
    </source>
</evidence>
<reference evidence="2" key="1">
    <citation type="journal article" date="2020" name="mSystems">
        <title>Genome- and Community-Level Interaction Insights into Carbon Utilization and Element Cycling Functions of Hydrothermarchaeota in Hydrothermal Sediment.</title>
        <authorList>
            <person name="Zhou Z."/>
            <person name="Liu Y."/>
            <person name="Xu W."/>
            <person name="Pan J."/>
            <person name="Luo Z.H."/>
            <person name="Li M."/>
        </authorList>
    </citation>
    <scope>NUCLEOTIDE SEQUENCE [LARGE SCALE GENOMIC DNA]</scope>
    <source>
        <strain evidence="2">SpSt-258</strain>
    </source>
</reference>
<sequence length="127" mass="14450">MRQVYHFKDWRMKRVVILSFRPPYGSSINAEAFRAGLGLAFSETIVDLILIGDGVYSALKGQNPQQLQMKPISDVYKNIGDFNINLFIDENSIRERNLQIDELVSAPIITNDDLKEKISKADTVLTF</sequence>
<dbReference type="Gene3D" id="3.40.1260.10">
    <property type="entry name" value="DsrEFH-like"/>
    <property type="match status" value="1"/>
</dbReference>
<dbReference type="Pfam" id="PF02635">
    <property type="entry name" value="DsrE"/>
    <property type="match status" value="1"/>
</dbReference>
<dbReference type="SUPFAM" id="SSF75169">
    <property type="entry name" value="DsrEFH-like"/>
    <property type="match status" value="1"/>
</dbReference>
<comment type="similarity">
    <text evidence="1">Belongs to the DsrF/TusC family.</text>
</comment>
<dbReference type="AlphaFoldDB" id="A0A7V0Z3I4"/>
<dbReference type="PANTHER" id="PTHR38780:SF1">
    <property type="entry name" value="PROTEIN TUSC"/>
    <property type="match status" value="1"/>
</dbReference>